<reference evidence="2" key="1">
    <citation type="submission" date="2025-08" db="UniProtKB">
        <authorList>
            <consortium name="Ensembl"/>
        </authorList>
    </citation>
    <scope>IDENTIFICATION</scope>
</reference>
<evidence type="ECO:0000313" key="3">
    <source>
        <dbReference type="Proteomes" id="UP000694404"/>
    </source>
</evidence>
<keyword evidence="3" id="KW-1185">Reference proteome</keyword>
<accession>A0A8C0J5B2</accession>
<name>A0A8C0J5B2_CHEAB</name>
<organism evidence="2 3">
    <name type="scientific">Chelonoidis abingdonii</name>
    <name type="common">Abingdon island giant tortoise</name>
    <name type="synonym">Testudo abingdonii</name>
    <dbReference type="NCBI Taxonomy" id="106734"/>
    <lineage>
        <taxon>Eukaryota</taxon>
        <taxon>Metazoa</taxon>
        <taxon>Chordata</taxon>
        <taxon>Craniata</taxon>
        <taxon>Vertebrata</taxon>
        <taxon>Euteleostomi</taxon>
        <taxon>Archelosauria</taxon>
        <taxon>Testudinata</taxon>
        <taxon>Testudines</taxon>
        <taxon>Cryptodira</taxon>
        <taxon>Durocryptodira</taxon>
        <taxon>Testudinoidea</taxon>
        <taxon>Testudinidae</taxon>
        <taxon>Chelonoidis</taxon>
    </lineage>
</organism>
<feature type="region of interest" description="Disordered" evidence="1">
    <location>
        <begin position="78"/>
        <end position="136"/>
    </location>
</feature>
<dbReference type="Proteomes" id="UP000694404">
    <property type="component" value="Unplaced"/>
</dbReference>
<protein>
    <submittedName>
        <fullName evidence="2">Uncharacterized protein</fullName>
    </submittedName>
</protein>
<proteinExistence type="predicted"/>
<reference evidence="2" key="2">
    <citation type="submission" date="2025-09" db="UniProtKB">
        <authorList>
            <consortium name="Ensembl"/>
        </authorList>
    </citation>
    <scope>IDENTIFICATION</scope>
</reference>
<sequence>MVQEDPGVLFSTTNLCPTSPSLARCAHAGFQPPPGSTMSSGCLQRLDVRGNPRDAVDADLLDASLLHLLNALPHNVRHLGALPPGVGNQSSGSETARPLGPAPWSPRLPSRAASSSSSMCAPAPGQGAVAQRGRAR</sequence>
<dbReference type="Ensembl" id="ENSCABT00000029897.1">
    <property type="protein sequence ID" value="ENSCABP00000027307.1"/>
    <property type="gene ID" value="ENSCABG00000020038.1"/>
</dbReference>
<feature type="compositionally biased region" description="Low complexity" evidence="1">
    <location>
        <begin position="107"/>
        <end position="124"/>
    </location>
</feature>
<dbReference type="AlphaFoldDB" id="A0A8C0J5B2"/>
<evidence type="ECO:0000256" key="1">
    <source>
        <dbReference type="SAM" id="MobiDB-lite"/>
    </source>
</evidence>
<evidence type="ECO:0000313" key="2">
    <source>
        <dbReference type="Ensembl" id="ENSCABP00000027307.1"/>
    </source>
</evidence>